<sequence>MAINERELLEDLAYQEAEGAAEMYADDADSADFLDGHGAEGEQEDGFDAGEAEWGGEEEDGAGFDGMDGYEAEADGAEESDALEEVMASALMAEEEDEFFGKIVKGIRSALPVVGKIARAAAPVLSVIPHPAAQAAATAARMIGKLRAEGASEEEALEA</sequence>
<proteinExistence type="predicted"/>
<evidence type="ECO:0000256" key="1">
    <source>
        <dbReference type="SAM" id="MobiDB-lite"/>
    </source>
</evidence>
<accession>A0A0J6S0W7</accession>
<dbReference type="EMBL" id="LABZ01000457">
    <property type="protein sequence ID" value="KMO27202.1"/>
    <property type="molecule type" value="Genomic_DNA"/>
</dbReference>
<dbReference type="AlphaFoldDB" id="A0A0J6S0W7"/>
<protein>
    <submittedName>
        <fullName evidence="2">Uncharacterized protein</fullName>
    </submittedName>
</protein>
<organism evidence="2 3">
    <name type="scientific">Methylobacterium tarhaniae</name>
    <dbReference type="NCBI Taxonomy" id="1187852"/>
    <lineage>
        <taxon>Bacteria</taxon>
        <taxon>Pseudomonadati</taxon>
        <taxon>Pseudomonadota</taxon>
        <taxon>Alphaproteobacteria</taxon>
        <taxon>Hyphomicrobiales</taxon>
        <taxon>Methylobacteriaceae</taxon>
        <taxon>Methylobacterium</taxon>
    </lineage>
</organism>
<keyword evidence="3" id="KW-1185">Reference proteome</keyword>
<evidence type="ECO:0000313" key="3">
    <source>
        <dbReference type="Proteomes" id="UP000036449"/>
    </source>
</evidence>
<feature type="compositionally biased region" description="Acidic residues" evidence="1">
    <location>
        <begin position="41"/>
        <end position="70"/>
    </location>
</feature>
<name>A0A0J6S0W7_9HYPH</name>
<feature type="non-terminal residue" evidence="2">
    <location>
        <position position="159"/>
    </location>
</feature>
<gene>
    <name evidence="2" type="ORF">VQ03_30705</name>
</gene>
<comment type="caution">
    <text evidence="2">The sequence shown here is derived from an EMBL/GenBank/DDBJ whole genome shotgun (WGS) entry which is preliminary data.</text>
</comment>
<reference evidence="2 3" key="1">
    <citation type="submission" date="2015-03" db="EMBL/GenBank/DDBJ databases">
        <title>Genome sequencing of Methylobacterium tarhaniae DSM 25844.</title>
        <authorList>
            <person name="Chaudhry V."/>
            <person name="Patil P.B."/>
        </authorList>
    </citation>
    <scope>NUCLEOTIDE SEQUENCE [LARGE SCALE GENOMIC DNA]</scope>
    <source>
        <strain evidence="2 3">DSM 25844</strain>
    </source>
</reference>
<dbReference type="Proteomes" id="UP000036449">
    <property type="component" value="Unassembled WGS sequence"/>
</dbReference>
<feature type="region of interest" description="Disordered" evidence="1">
    <location>
        <begin position="25"/>
        <end position="70"/>
    </location>
</feature>
<evidence type="ECO:0000313" key="2">
    <source>
        <dbReference type="EMBL" id="KMO27202.1"/>
    </source>
</evidence>